<name>F8PC28_SERL9</name>
<dbReference type="EMBL" id="GL945444">
    <property type="protein sequence ID" value="EGO19228.1"/>
    <property type="molecule type" value="Genomic_DNA"/>
</dbReference>
<comment type="catalytic activity">
    <reaction evidence="1">
        <text>D-mannose 6-phosphate = D-fructose 6-phosphate</text>
        <dbReference type="Rhea" id="RHEA:12356"/>
        <dbReference type="ChEBI" id="CHEBI:58735"/>
        <dbReference type="ChEBI" id="CHEBI:61527"/>
        <dbReference type="EC" id="5.3.1.8"/>
    </reaction>
</comment>
<evidence type="ECO:0000259" key="14">
    <source>
        <dbReference type="Pfam" id="PF01238"/>
    </source>
</evidence>
<protein>
    <recommendedName>
        <fullName evidence="6">Mannose-6-phosphate isomerase</fullName>
        <ecNumber evidence="5">5.3.1.8</ecNumber>
    </recommendedName>
    <alternativeName>
        <fullName evidence="10">Phosphohexomutase</fullName>
    </alternativeName>
    <alternativeName>
        <fullName evidence="11">Phosphomannose isomerase</fullName>
    </alternativeName>
</protein>
<dbReference type="Proteomes" id="UP000008064">
    <property type="component" value="Unassembled WGS sequence"/>
</dbReference>
<dbReference type="FunFam" id="2.60.120.10:FF:000044">
    <property type="entry name" value="Mannose-6-phosphate isomerase"/>
    <property type="match status" value="1"/>
</dbReference>
<feature type="domain" description="Phosphomannose isomerase type I helical insertion" evidence="16">
    <location>
        <begin position="128"/>
        <end position="207"/>
    </location>
</feature>
<proteinExistence type="inferred from homology"/>
<feature type="binding site" evidence="12">
    <location>
        <position position="87"/>
    </location>
    <ligand>
        <name>Zn(2+)</name>
        <dbReference type="ChEBI" id="CHEBI:29105"/>
    </ligand>
</feature>
<comment type="cofactor">
    <cofactor evidence="12">
        <name>Zn(2+)</name>
        <dbReference type="ChEBI" id="CHEBI:29105"/>
    </cofactor>
    <text evidence="12">Binds 1 zinc ion per subunit.</text>
</comment>
<evidence type="ECO:0000256" key="9">
    <source>
        <dbReference type="ARBA" id="ARBA00023235"/>
    </source>
</evidence>
<dbReference type="SUPFAM" id="SSF51182">
    <property type="entry name" value="RmlC-like cupins"/>
    <property type="match status" value="1"/>
</dbReference>
<evidence type="ECO:0000256" key="6">
    <source>
        <dbReference type="ARBA" id="ARBA00018236"/>
    </source>
</evidence>
<dbReference type="PANTHER" id="PTHR10309">
    <property type="entry name" value="MANNOSE-6-PHOSPHATE ISOMERASE"/>
    <property type="match status" value="1"/>
</dbReference>
<dbReference type="PANTHER" id="PTHR10309:SF0">
    <property type="entry name" value="MANNOSE-6-PHOSPHATE ISOMERASE"/>
    <property type="match status" value="1"/>
</dbReference>
<feature type="domain" description="Phosphomannose isomerase type I catalytic" evidence="15">
    <location>
        <begin position="1"/>
        <end position="103"/>
    </location>
</feature>
<dbReference type="InterPro" id="IPR046456">
    <property type="entry name" value="PMI_typeI_C"/>
</dbReference>
<evidence type="ECO:0000256" key="10">
    <source>
        <dbReference type="ARBA" id="ARBA00029741"/>
    </source>
</evidence>
<dbReference type="InterPro" id="IPR011051">
    <property type="entry name" value="RmlC_Cupin_sf"/>
</dbReference>
<feature type="binding site" evidence="12">
    <location>
        <position position="226"/>
    </location>
    <ligand>
        <name>Zn(2+)</name>
        <dbReference type="ChEBI" id="CHEBI:29105"/>
    </ligand>
</feature>
<dbReference type="GO" id="GO:0008270">
    <property type="term" value="F:zinc ion binding"/>
    <property type="evidence" value="ECO:0007669"/>
    <property type="project" value="InterPro"/>
</dbReference>
<gene>
    <name evidence="17" type="ORF">SERLADRAFT_358618</name>
</gene>
<evidence type="ECO:0000256" key="3">
    <source>
        <dbReference type="ARBA" id="ARBA00004666"/>
    </source>
</evidence>
<comment type="pathway">
    <text evidence="3">Nucleotide-sugar biosynthesis; GDP-alpha-D-mannose biosynthesis; alpha-D-mannose 1-phosphate from D-fructose 6-phosphate: step 1/2.</text>
</comment>
<dbReference type="UniPathway" id="UPA00126">
    <property type="reaction ID" value="UER00423"/>
</dbReference>
<dbReference type="GO" id="GO:0005975">
    <property type="term" value="P:carbohydrate metabolic process"/>
    <property type="evidence" value="ECO:0007669"/>
    <property type="project" value="InterPro"/>
</dbReference>
<accession>F8PC28</accession>
<dbReference type="PROSITE" id="PS00965">
    <property type="entry name" value="PMI_I_1"/>
    <property type="match status" value="1"/>
</dbReference>
<dbReference type="InterPro" id="IPR014710">
    <property type="entry name" value="RmlC-like_jellyroll"/>
</dbReference>
<comment type="function">
    <text evidence="2">Involved in the synthesis of the GDP-mannose and dolichol-phosphate-mannose required for a number of critical mannosyl transfer reactions.</text>
</comment>
<feature type="non-terminal residue" evidence="17">
    <location>
        <position position="373"/>
    </location>
</feature>
<evidence type="ECO:0000256" key="1">
    <source>
        <dbReference type="ARBA" id="ARBA00000757"/>
    </source>
</evidence>
<dbReference type="GO" id="GO:0005829">
    <property type="term" value="C:cytosol"/>
    <property type="evidence" value="ECO:0007669"/>
    <property type="project" value="TreeGrafter"/>
</dbReference>
<dbReference type="InterPro" id="IPR046457">
    <property type="entry name" value="PMI_typeI_cat"/>
</dbReference>
<evidence type="ECO:0000256" key="5">
    <source>
        <dbReference type="ARBA" id="ARBA00011956"/>
    </source>
</evidence>
<dbReference type="CDD" id="cd07011">
    <property type="entry name" value="cupin_PMI_type_I_N"/>
    <property type="match status" value="1"/>
</dbReference>
<dbReference type="OrthoDB" id="6605218at2759"/>
<organism>
    <name type="scientific">Serpula lacrymans var. lacrymans (strain S7.9)</name>
    <name type="common">Dry rot fungus</name>
    <dbReference type="NCBI Taxonomy" id="578457"/>
    <lineage>
        <taxon>Eukaryota</taxon>
        <taxon>Fungi</taxon>
        <taxon>Dikarya</taxon>
        <taxon>Basidiomycota</taxon>
        <taxon>Agaricomycotina</taxon>
        <taxon>Agaricomycetes</taxon>
        <taxon>Agaricomycetidae</taxon>
        <taxon>Boletales</taxon>
        <taxon>Coniophorineae</taxon>
        <taxon>Serpulaceae</taxon>
        <taxon>Serpula</taxon>
    </lineage>
</organism>
<evidence type="ECO:0000256" key="13">
    <source>
        <dbReference type="RuleBase" id="RU004189"/>
    </source>
</evidence>
<evidence type="ECO:0000256" key="8">
    <source>
        <dbReference type="ARBA" id="ARBA00022833"/>
    </source>
</evidence>
<evidence type="ECO:0000256" key="4">
    <source>
        <dbReference type="ARBA" id="ARBA00010772"/>
    </source>
</evidence>
<dbReference type="Pfam" id="PF01238">
    <property type="entry name" value="PMI_typeI_C"/>
    <property type="match status" value="1"/>
</dbReference>
<dbReference type="Gene3D" id="2.60.120.10">
    <property type="entry name" value="Jelly Rolls"/>
    <property type="match status" value="2"/>
</dbReference>
<dbReference type="Pfam" id="PF20512">
    <property type="entry name" value="PMI_typeI_hel"/>
    <property type="match status" value="1"/>
</dbReference>
<dbReference type="AlphaFoldDB" id="F8PC28"/>
<feature type="binding site" evidence="12">
    <location>
        <position position="60"/>
    </location>
    <ligand>
        <name>Zn(2+)</name>
        <dbReference type="ChEBI" id="CHEBI:29105"/>
    </ligand>
</feature>
<evidence type="ECO:0000313" key="17">
    <source>
        <dbReference type="EMBL" id="EGO19228.1"/>
    </source>
</evidence>
<dbReference type="NCBIfam" id="TIGR00218">
    <property type="entry name" value="manA"/>
    <property type="match status" value="1"/>
</dbReference>
<reference evidence="17" key="1">
    <citation type="submission" date="2011-04" db="EMBL/GenBank/DDBJ databases">
        <title>Evolution of plant cell wall degrading machinery underlies the functional diversity of forest fungi.</title>
        <authorList>
            <consortium name="US DOE Joint Genome Institute (JGI-PGF)"/>
            <person name="Eastwood D.C."/>
            <person name="Floudas D."/>
            <person name="Binder M."/>
            <person name="Majcherczyk A."/>
            <person name="Schneider P."/>
            <person name="Aerts A."/>
            <person name="Asiegbu F.O."/>
            <person name="Baker S.E."/>
            <person name="Barry K."/>
            <person name="Bendiksby M."/>
            <person name="Blumentritt M."/>
            <person name="Coutinho P.M."/>
            <person name="Cullen D."/>
            <person name="Cullen D."/>
            <person name="Gathman A."/>
            <person name="Goodell B."/>
            <person name="Henrissat B."/>
            <person name="Ihrmark K."/>
            <person name="Kauserud H."/>
            <person name="Kohler A."/>
            <person name="LaButti K."/>
            <person name="Lapidus A."/>
            <person name="Lavin J.L."/>
            <person name="Lee Y.-H."/>
            <person name="Lindquist E."/>
            <person name="Lilly W."/>
            <person name="Lucas S."/>
            <person name="Morin E."/>
            <person name="Murat C."/>
            <person name="Oguiza J.A."/>
            <person name="Park J."/>
            <person name="Pisabarro A.G."/>
            <person name="Riley R."/>
            <person name="Rosling A."/>
            <person name="Salamov A."/>
            <person name="Schmidt O."/>
            <person name="Schmutz J."/>
            <person name="Skrede I."/>
            <person name="Stenlid J."/>
            <person name="Wiebenga A."/>
            <person name="Xie X."/>
            <person name="Kues U."/>
            <person name="Hibbett D.S."/>
            <person name="Hoffmeister D."/>
            <person name="Hogberg N."/>
            <person name="Martin F."/>
            <person name="Grigoriev I.V."/>
            <person name="Watkinson S.C."/>
        </authorList>
    </citation>
    <scope>NUCLEOTIDE SEQUENCE</scope>
    <source>
        <strain evidence="17">S7.9</strain>
    </source>
</reference>
<dbReference type="PIRSF" id="PIRSF001480">
    <property type="entry name" value="Mannose-6-phosphate_isomerase"/>
    <property type="match status" value="1"/>
</dbReference>
<dbReference type="RefSeq" id="XP_007323949.1">
    <property type="nucleotide sequence ID" value="XM_007323887.1"/>
</dbReference>
<dbReference type="InterPro" id="IPR046458">
    <property type="entry name" value="PMI_typeI_hel"/>
</dbReference>
<dbReference type="InterPro" id="IPR001250">
    <property type="entry name" value="Man6P_Isoase-1"/>
</dbReference>
<feature type="binding site" evidence="12">
    <location>
        <position position="62"/>
    </location>
    <ligand>
        <name>Zn(2+)</name>
        <dbReference type="ChEBI" id="CHEBI:29105"/>
    </ligand>
</feature>
<dbReference type="KEGG" id="sla:SERLADRAFT_358618"/>
<dbReference type="InterPro" id="IPR016305">
    <property type="entry name" value="Mannose-6-P_Isomerase"/>
</dbReference>
<evidence type="ECO:0000259" key="15">
    <source>
        <dbReference type="Pfam" id="PF20511"/>
    </source>
</evidence>
<keyword evidence="7 12" id="KW-0479">Metal-binding</keyword>
<comment type="similarity">
    <text evidence="4 13">Belongs to the mannose-6-phosphate isomerase type 1 family.</text>
</comment>
<sequence>MGTHHKAPARVLSSGHKLSEHLAAYPHLIGDRVSNKFNITDGQLPFLFKVLSFRKALPLQLHPDKHTAERLHSEQPDVYSDTNHKPEIAIALTPFKALFGFLPLEKIAIYLSSTPEFAALLPPVIINQFISVARSSPSESEGKEALRDLFGSFLTADVKEVKMQLRNLVKRYDAGPDRDEEKDIRSLIISLNKQYPEDSGVFCAFMLNYVELDPGQAIFLAAGEPHAYVAGDIIECMANSDNVLEAGFTSGQKDVPNFMSGLLYSAAPAETRFLPSSPLTREGLTGKATTIYDPPIDELAVMQVIVPKGEAESHPGLGGPSIAIVLEGGGTIEWGSEKMEVSKGHVIFIGQGTDVKFSAVEDELRVYRAYVEA</sequence>
<dbReference type="PRINTS" id="PR00714">
    <property type="entry name" value="MAN6PISMRASE"/>
</dbReference>
<dbReference type="Gene3D" id="1.10.441.10">
    <property type="entry name" value="Phosphomannose Isomerase, domain 2"/>
    <property type="match status" value="1"/>
</dbReference>
<keyword evidence="8 12" id="KW-0862">Zinc</keyword>
<evidence type="ECO:0000256" key="12">
    <source>
        <dbReference type="PIRSR" id="PIRSR001480-2"/>
    </source>
</evidence>
<evidence type="ECO:0000256" key="2">
    <source>
        <dbReference type="ARBA" id="ARBA00002564"/>
    </source>
</evidence>
<dbReference type="InterPro" id="IPR018050">
    <property type="entry name" value="Pmannose_isomerase-type1_CS"/>
</dbReference>
<keyword evidence="9" id="KW-0413">Isomerase</keyword>
<evidence type="ECO:0000256" key="7">
    <source>
        <dbReference type="ARBA" id="ARBA00022723"/>
    </source>
</evidence>
<dbReference type="Pfam" id="PF20511">
    <property type="entry name" value="PMI_typeI_cat"/>
    <property type="match status" value="1"/>
</dbReference>
<evidence type="ECO:0000259" key="16">
    <source>
        <dbReference type="Pfam" id="PF20512"/>
    </source>
</evidence>
<dbReference type="HOGENOM" id="CLU_026967_0_0_1"/>
<dbReference type="GO" id="GO:0009298">
    <property type="term" value="P:GDP-mannose biosynthetic process"/>
    <property type="evidence" value="ECO:0007669"/>
    <property type="project" value="UniProtKB-UniPathway"/>
</dbReference>
<dbReference type="GO" id="GO:0004476">
    <property type="term" value="F:mannose-6-phosphate isomerase activity"/>
    <property type="evidence" value="ECO:0007669"/>
    <property type="project" value="UniProtKB-EC"/>
</dbReference>
<feature type="domain" description="Phosphomannose isomerase type I C-terminal" evidence="14">
    <location>
        <begin position="291"/>
        <end position="335"/>
    </location>
</feature>
<evidence type="ECO:0000256" key="11">
    <source>
        <dbReference type="ARBA" id="ARBA00030762"/>
    </source>
</evidence>
<dbReference type="GeneID" id="18809620"/>
<dbReference type="EC" id="5.3.1.8" evidence="5"/>